<evidence type="ECO:0000313" key="2">
    <source>
        <dbReference type="Proteomes" id="UP001558613"/>
    </source>
</evidence>
<gene>
    <name evidence="1" type="ORF">QQF64_003334</name>
</gene>
<reference evidence="1 2" key="1">
    <citation type="submission" date="2023-09" db="EMBL/GenBank/DDBJ databases">
        <authorList>
            <person name="Wang M."/>
        </authorList>
    </citation>
    <scope>NUCLEOTIDE SEQUENCE [LARGE SCALE GENOMIC DNA]</scope>
    <source>
        <strain evidence="1">GT-2023</strain>
        <tissue evidence="1">Liver</tissue>
    </source>
</reference>
<accession>A0ABR3ML07</accession>
<proteinExistence type="predicted"/>
<protein>
    <submittedName>
        <fullName evidence="1">Uncharacterized protein</fullName>
    </submittedName>
</protein>
<organism evidence="1 2">
    <name type="scientific">Cirrhinus molitorella</name>
    <name type="common">mud carp</name>
    <dbReference type="NCBI Taxonomy" id="172907"/>
    <lineage>
        <taxon>Eukaryota</taxon>
        <taxon>Metazoa</taxon>
        <taxon>Chordata</taxon>
        <taxon>Craniata</taxon>
        <taxon>Vertebrata</taxon>
        <taxon>Euteleostomi</taxon>
        <taxon>Actinopterygii</taxon>
        <taxon>Neopterygii</taxon>
        <taxon>Teleostei</taxon>
        <taxon>Ostariophysi</taxon>
        <taxon>Cypriniformes</taxon>
        <taxon>Cyprinidae</taxon>
        <taxon>Labeoninae</taxon>
        <taxon>Labeonini</taxon>
        <taxon>Cirrhinus</taxon>
    </lineage>
</organism>
<keyword evidence="2" id="KW-1185">Reference proteome</keyword>
<dbReference type="Proteomes" id="UP001558613">
    <property type="component" value="Unassembled WGS sequence"/>
</dbReference>
<evidence type="ECO:0000313" key="1">
    <source>
        <dbReference type="EMBL" id="KAL1265307.1"/>
    </source>
</evidence>
<sequence length="122" mass="13751">MSRVHYVTHMNRCLGQAALIRGGVTCDWSARSGDQTASREEKFRFVSRVSCAARFSLVNYEVWERAVHGVGRDTAAFRSIVGRQRTLRIPVSFHVASVCACSSELYMSWDCTAHCVNKFFPV</sequence>
<name>A0ABR3ML07_9TELE</name>
<dbReference type="EMBL" id="JAYMGO010000011">
    <property type="protein sequence ID" value="KAL1265307.1"/>
    <property type="molecule type" value="Genomic_DNA"/>
</dbReference>
<comment type="caution">
    <text evidence="1">The sequence shown here is derived from an EMBL/GenBank/DDBJ whole genome shotgun (WGS) entry which is preliminary data.</text>
</comment>